<keyword evidence="3" id="KW-1185">Reference proteome</keyword>
<sequence length="96" mass="10349">MRRAISLVTAMVAAFMMSAGTASAATGVLYVGDEDYHDPEGCYVVILESGERPHVYNNTDEPVEIYSNLGCNGTPARVLQPREGGQLRASVSLWVD</sequence>
<accession>A0ABW3R4H6</accession>
<proteinExistence type="predicted"/>
<dbReference type="EMBL" id="JBHTLK010000288">
    <property type="protein sequence ID" value="MFD1151871.1"/>
    <property type="molecule type" value="Genomic_DNA"/>
</dbReference>
<organism evidence="2 3">
    <name type="scientific">Saccharothrix hoggarensis</name>
    <dbReference type="NCBI Taxonomy" id="913853"/>
    <lineage>
        <taxon>Bacteria</taxon>
        <taxon>Bacillati</taxon>
        <taxon>Actinomycetota</taxon>
        <taxon>Actinomycetes</taxon>
        <taxon>Pseudonocardiales</taxon>
        <taxon>Pseudonocardiaceae</taxon>
        <taxon>Saccharothrix</taxon>
    </lineage>
</organism>
<evidence type="ECO:0000313" key="2">
    <source>
        <dbReference type="EMBL" id="MFD1151871.1"/>
    </source>
</evidence>
<evidence type="ECO:0000256" key="1">
    <source>
        <dbReference type="SAM" id="SignalP"/>
    </source>
</evidence>
<evidence type="ECO:0000313" key="3">
    <source>
        <dbReference type="Proteomes" id="UP001597168"/>
    </source>
</evidence>
<keyword evidence="1" id="KW-0732">Signal</keyword>
<feature type="chain" id="PRO_5046912083" description="Secreted protein" evidence="1">
    <location>
        <begin position="25"/>
        <end position="96"/>
    </location>
</feature>
<evidence type="ECO:0008006" key="4">
    <source>
        <dbReference type="Google" id="ProtNLM"/>
    </source>
</evidence>
<protein>
    <recommendedName>
        <fullName evidence="4">Secreted protein</fullName>
    </recommendedName>
</protein>
<dbReference type="Proteomes" id="UP001597168">
    <property type="component" value="Unassembled WGS sequence"/>
</dbReference>
<reference evidence="3" key="1">
    <citation type="journal article" date="2019" name="Int. J. Syst. Evol. Microbiol.">
        <title>The Global Catalogue of Microorganisms (GCM) 10K type strain sequencing project: providing services to taxonomists for standard genome sequencing and annotation.</title>
        <authorList>
            <consortium name="The Broad Institute Genomics Platform"/>
            <consortium name="The Broad Institute Genome Sequencing Center for Infectious Disease"/>
            <person name="Wu L."/>
            <person name="Ma J."/>
        </authorList>
    </citation>
    <scope>NUCLEOTIDE SEQUENCE [LARGE SCALE GENOMIC DNA]</scope>
    <source>
        <strain evidence="3">CCUG 60214</strain>
    </source>
</reference>
<name>A0ABW3R4H6_9PSEU</name>
<comment type="caution">
    <text evidence="2">The sequence shown here is derived from an EMBL/GenBank/DDBJ whole genome shotgun (WGS) entry which is preliminary data.</text>
</comment>
<dbReference type="RefSeq" id="WP_380729262.1">
    <property type="nucleotide sequence ID" value="NZ_JBHTLK010000288.1"/>
</dbReference>
<feature type="signal peptide" evidence="1">
    <location>
        <begin position="1"/>
        <end position="24"/>
    </location>
</feature>
<gene>
    <name evidence="2" type="ORF">ACFQ3T_32440</name>
</gene>